<organism evidence="2 3">
    <name type="scientific">Stakelama pacifica</name>
    <dbReference type="NCBI Taxonomy" id="517720"/>
    <lineage>
        <taxon>Bacteria</taxon>
        <taxon>Pseudomonadati</taxon>
        <taxon>Pseudomonadota</taxon>
        <taxon>Alphaproteobacteria</taxon>
        <taxon>Sphingomonadales</taxon>
        <taxon>Sphingomonadaceae</taxon>
        <taxon>Stakelama</taxon>
    </lineage>
</organism>
<dbReference type="SUPFAM" id="SSF54913">
    <property type="entry name" value="GlnB-like"/>
    <property type="match status" value="1"/>
</dbReference>
<evidence type="ECO:0000313" key="2">
    <source>
        <dbReference type="EMBL" id="TDN85322.1"/>
    </source>
</evidence>
<dbReference type="PANTHER" id="PTHR35983:SF1">
    <property type="entry name" value="UPF0166 PROTEIN TM_0021"/>
    <property type="match status" value="1"/>
</dbReference>
<sequence length="110" mass="12190">MSEEAMLLRLYTDENARHGDEAVMDLVVRRARRAGLAGATVLRGRAGFGARTAPIHEHHAFGIADNLPVVIEMVDQEAALRAFAHTVADLHHIGLMTLERVETLMPLRRD</sequence>
<comment type="caution">
    <text evidence="2">The sequence shown here is derived from an EMBL/GenBank/DDBJ whole genome shotgun (WGS) entry which is preliminary data.</text>
</comment>
<dbReference type="Gene3D" id="3.30.70.120">
    <property type="match status" value="1"/>
</dbReference>
<dbReference type="InterPro" id="IPR003793">
    <property type="entry name" value="UPF0166"/>
</dbReference>
<dbReference type="OrthoDB" id="9795599at2"/>
<dbReference type="Proteomes" id="UP000295493">
    <property type="component" value="Unassembled WGS sequence"/>
</dbReference>
<dbReference type="InterPro" id="IPR011322">
    <property type="entry name" value="N-reg_PII-like_a/b"/>
</dbReference>
<dbReference type="AlphaFoldDB" id="A0A4R6FU91"/>
<keyword evidence="3" id="KW-1185">Reference proteome</keyword>
<dbReference type="EMBL" id="SNWD01000002">
    <property type="protein sequence ID" value="TDN85322.1"/>
    <property type="molecule type" value="Genomic_DNA"/>
</dbReference>
<dbReference type="PANTHER" id="PTHR35983">
    <property type="entry name" value="UPF0166 PROTEIN TM_0021"/>
    <property type="match status" value="1"/>
</dbReference>
<comment type="similarity">
    <text evidence="1">Belongs to the UPF0166 family.</text>
</comment>
<evidence type="ECO:0000256" key="1">
    <source>
        <dbReference type="ARBA" id="ARBA00010554"/>
    </source>
</evidence>
<dbReference type="Pfam" id="PF02641">
    <property type="entry name" value="DUF190"/>
    <property type="match status" value="1"/>
</dbReference>
<dbReference type="RefSeq" id="WP_133494282.1">
    <property type="nucleotide sequence ID" value="NZ_BMLU01000002.1"/>
</dbReference>
<accession>A0A4R6FU91</accession>
<name>A0A4R6FU91_9SPHN</name>
<proteinExistence type="inferred from homology"/>
<evidence type="ECO:0000313" key="3">
    <source>
        <dbReference type="Proteomes" id="UP000295493"/>
    </source>
</evidence>
<dbReference type="InterPro" id="IPR015867">
    <property type="entry name" value="N-reg_PII/ATP_PRibTrfase_C"/>
</dbReference>
<gene>
    <name evidence="2" type="ORF">EV664_10227</name>
</gene>
<protein>
    <submittedName>
        <fullName evidence="2">Uncharacterized protein</fullName>
    </submittedName>
</protein>
<reference evidence="2 3" key="1">
    <citation type="submission" date="2019-03" db="EMBL/GenBank/DDBJ databases">
        <title>Genomic Encyclopedia of Type Strains, Phase IV (KMG-IV): sequencing the most valuable type-strain genomes for metagenomic binning, comparative biology and taxonomic classification.</title>
        <authorList>
            <person name="Goeker M."/>
        </authorList>
    </citation>
    <scope>NUCLEOTIDE SEQUENCE [LARGE SCALE GENOMIC DNA]</scope>
    <source>
        <strain evidence="2 3">DSM 25059</strain>
    </source>
</reference>